<organism evidence="1 2">
    <name type="scientific">Actinomycetospora lemnae</name>
    <dbReference type="NCBI Taxonomy" id="3019891"/>
    <lineage>
        <taxon>Bacteria</taxon>
        <taxon>Bacillati</taxon>
        <taxon>Actinomycetota</taxon>
        <taxon>Actinomycetes</taxon>
        <taxon>Pseudonocardiales</taxon>
        <taxon>Pseudonocardiaceae</taxon>
        <taxon>Actinomycetospora</taxon>
    </lineage>
</organism>
<name>A0ABT5STI8_9PSEU</name>
<accession>A0ABT5STI8</accession>
<protein>
    <submittedName>
        <fullName evidence="1">Uncharacterized protein</fullName>
    </submittedName>
</protein>
<gene>
    <name evidence="1" type="ORF">PGB27_12515</name>
</gene>
<reference evidence="1 2" key="1">
    <citation type="submission" date="2023-02" db="EMBL/GenBank/DDBJ databases">
        <title>Genome sequencing required for Actinomycetospora new species description.</title>
        <authorList>
            <person name="Saimee Y."/>
            <person name="Duangmal K."/>
        </authorList>
    </citation>
    <scope>NUCLEOTIDE SEQUENCE [LARGE SCALE GENOMIC DNA]</scope>
    <source>
        <strain evidence="1 2">DW7H6</strain>
    </source>
</reference>
<comment type="caution">
    <text evidence="1">The sequence shown here is derived from an EMBL/GenBank/DDBJ whole genome shotgun (WGS) entry which is preliminary data.</text>
</comment>
<evidence type="ECO:0000313" key="2">
    <source>
        <dbReference type="Proteomes" id="UP001300763"/>
    </source>
</evidence>
<dbReference type="EMBL" id="JAQZAO010000005">
    <property type="protein sequence ID" value="MDD7966163.1"/>
    <property type="molecule type" value="Genomic_DNA"/>
</dbReference>
<evidence type="ECO:0000313" key="1">
    <source>
        <dbReference type="EMBL" id="MDD7966163.1"/>
    </source>
</evidence>
<keyword evidence="2" id="KW-1185">Reference proteome</keyword>
<proteinExistence type="predicted"/>
<dbReference type="Proteomes" id="UP001300763">
    <property type="component" value="Unassembled WGS sequence"/>
</dbReference>
<sequence length="223" mass="24687">MGEATDIFLVNARSDPVEIDRVDVRGVEPWRRSGVCDHETGARRVEHGSKTLVRQAGRDRHPDGIELGDRDLGDECVERALEEDRDPVARPDLAAVQKARQAVRRHIEVVVGERPLCRLEGATPRATKPAELVAAALHHPHEPLIRRRARFVRTEVVAARRVERACGAGGRHRGAHEMGGAFGPVACVIGPGHVRSTDRDAEGWTGRGTRALRRECETVQWSR</sequence>